<dbReference type="Gene3D" id="1.10.101.10">
    <property type="entry name" value="PGBD-like superfamily/PGBD"/>
    <property type="match status" value="1"/>
</dbReference>
<comment type="caution">
    <text evidence="4">The sequence shown here is derived from an EMBL/GenBank/DDBJ whole genome shotgun (WGS) entry which is preliminary data.</text>
</comment>
<feature type="region of interest" description="Disordered" evidence="1">
    <location>
        <begin position="174"/>
        <end position="196"/>
    </location>
</feature>
<dbReference type="Proteomes" id="UP000646776">
    <property type="component" value="Unassembled WGS sequence"/>
</dbReference>
<feature type="region of interest" description="Disordered" evidence="1">
    <location>
        <begin position="1"/>
        <end position="29"/>
    </location>
</feature>
<evidence type="ECO:0000256" key="1">
    <source>
        <dbReference type="SAM" id="MobiDB-lite"/>
    </source>
</evidence>
<dbReference type="AlphaFoldDB" id="A0A918HLA3"/>
<organism evidence="4 5">
    <name type="scientific">Streptomyces phaeofaciens</name>
    <dbReference type="NCBI Taxonomy" id="68254"/>
    <lineage>
        <taxon>Bacteria</taxon>
        <taxon>Bacillati</taxon>
        <taxon>Actinomycetota</taxon>
        <taxon>Actinomycetes</taxon>
        <taxon>Kitasatosporales</taxon>
        <taxon>Streptomycetaceae</taxon>
        <taxon>Streptomyces</taxon>
    </lineage>
</organism>
<feature type="compositionally biased region" description="Basic and acidic residues" evidence="1">
    <location>
        <begin position="1"/>
        <end position="19"/>
    </location>
</feature>
<sequence length="401" mass="40353">MGRNEHVSDPTGRHSRPDRQGLPCPECGALRAADNTPSCACAQRASDALRDTRTAEAAAAEDFDPLRIRPYVEIGEGDGEDGSGAGGESGRGTPGGGTPSPMPGAPYGTPGAPPGAAAGFGTPPGAAEMTMPLRAIPTDETVPLRAVDATAALPTPLAPTGAAPSTTDLSLFEATDGDRDRTGGYGYADDEDAATANGRRRRRTLLLATTGAVVAVVTAAGFASGLFSYEKPTRDSAAPEDVRAAVPDASTSAASVSPSASDSPSPSASSASPSASASESASPSASASSASPSASASAEPSQTAPTSEVTGSSGPDNGADGGGETIAAPVLRRGDKGAEVTELQLRLRQLYLYNGKANGNFTDELEDALRNYQWARGIRADELGVYGAASRQSLESETQEP</sequence>
<feature type="domain" description="Peptidoglycan binding-like" evidence="3">
    <location>
        <begin position="337"/>
        <end position="389"/>
    </location>
</feature>
<evidence type="ECO:0000313" key="5">
    <source>
        <dbReference type="Proteomes" id="UP000646776"/>
    </source>
</evidence>
<dbReference type="Pfam" id="PF01471">
    <property type="entry name" value="PG_binding_1"/>
    <property type="match status" value="1"/>
</dbReference>
<keyword evidence="5" id="KW-1185">Reference proteome</keyword>
<keyword evidence="2" id="KW-0812">Transmembrane</keyword>
<feature type="compositionally biased region" description="Low complexity" evidence="1">
    <location>
        <begin position="105"/>
        <end position="127"/>
    </location>
</feature>
<reference evidence="4" key="2">
    <citation type="submission" date="2020-09" db="EMBL/GenBank/DDBJ databases">
        <authorList>
            <person name="Sun Q."/>
            <person name="Ohkuma M."/>
        </authorList>
    </citation>
    <scope>NUCLEOTIDE SEQUENCE</scope>
    <source>
        <strain evidence="4">JCM 4125</strain>
    </source>
</reference>
<feature type="region of interest" description="Disordered" evidence="1">
    <location>
        <begin position="44"/>
        <end position="135"/>
    </location>
</feature>
<keyword evidence="2" id="KW-0472">Membrane</keyword>
<feature type="transmembrane region" description="Helical" evidence="2">
    <location>
        <begin position="205"/>
        <end position="229"/>
    </location>
</feature>
<dbReference type="EMBL" id="BMSA01000022">
    <property type="protein sequence ID" value="GGT77052.1"/>
    <property type="molecule type" value="Genomic_DNA"/>
</dbReference>
<feature type="compositionally biased region" description="Gly residues" evidence="1">
    <location>
        <begin position="82"/>
        <end position="98"/>
    </location>
</feature>
<feature type="region of interest" description="Disordered" evidence="1">
    <location>
        <begin position="232"/>
        <end position="336"/>
    </location>
</feature>
<evidence type="ECO:0000256" key="2">
    <source>
        <dbReference type="SAM" id="Phobius"/>
    </source>
</evidence>
<keyword evidence="2" id="KW-1133">Transmembrane helix</keyword>
<proteinExistence type="predicted"/>
<feature type="compositionally biased region" description="Low complexity" evidence="1">
    <location>
        <begin position="244"/>
        <end position="307"/>
    </location>
</feature>
<dbReference type="InterPro" id="IPR036366">
    <property type="entry name" value="PGBDSf"/>
</dbReference>
<evidence type="ECO:0000313" key="4">
    <source>
        <dbReference type="EMBL" id="GGT77052.1"/>
    </source>
</evidence>
<protein>
    <submittedName>
        <fullName evidence="4">Peptidoglycan-binding protein</fullName>
    </submittedName>
</protein>
<dbReference type="InterPro" id="IPR036365">
    <property type="entry name" value="PGBD-like_sf"/>
</dbReference>
<accession>A0A918HLA3</accession>
<gene>
    <name evidence="4" type="ORF">GCM10010226_64100</name>
</gene>
<evidence type="ECO:0000259" key="3">
    <source>
        <dbReference type="Pfam" id="PF01471"/>
    </source>
</evidence>
<name>A0A918HLA3_9ACTN</name>
<dbReference type="SUPFAM" id="SSF47090">
    <property type="entry name" value="PGBD-like"/>
    <property type="match status" value="1"/>
</dbReference>
<dbReference type="InterPro" id="IPR002477">
    <property type="entry name" value="Peptidoglycan-bd-like"/>
</dbReference>
<reference evidence="4" key="1">
    <citation type="journal article" date="2014" name="Int. J. Syst. Evol. Microbiol.">
        <title>Complete genome sequence of Corynebacterium casei LMG S-19264T (=DSM 44701T), isolated from a smear-ripened cheese.</title>
        <authorList>
            <consortium name="US DOE Joint Genome Institute (JGI-PGF)"/>
            <person name="Walter F."/>
            <person name="Albersmeier A."/>
            <person name="Kalinowski J."/>
            <person name="Ruckert C."/>
        </authorList>
    </citation>
    <scope>NUCLEOTIDE SEQUENCE</scope>
    <source>
        <strain evidence="4">JCM 4125</strain>
    </source>
</reference>